<evidence type="ECO:0000256" key="11">
    <source>
        <dbReference type="ARBA" id="ARBA00023136"/>
    </source>
</evidence>
<keyword evidence="3" id="KW-0813">Transport</keyword>
<keyword evidence="7" id="KW-0479">Metal-binding</keyword>
<evidence type="ECO:0000256" key="9">
    <source>
        <dbReference type="ARBA" id="ARBA00022989"/>
    </source>
</evidence>
<feature type="domain" description="Cytochrome b561 bacterial/Ni-hydrogenase" evidence="14">
    <location>
        <begin position="6"/>
        <end position="172"/>
    </location>
</feature>
<evidence type="ECO:0000256" key="2">
    <source>
        <dbReference type="ARBA" id="ARBA00004651"/>
    </source>
</evidence>
<dbReference type="InterPro" id="IPR011577">
    <property type="entry name" value="Cyt_b561_bac/Ni-Hgenase"/>
</dbReference>
<keyword evidence="8" id="KW-0249">Electron transport</keyword>
<evidence type="ECO:0000256" key="13">
    <source>
        <dbReference type="SAM" id="Phobius"/>
    </source>
</evidence>
<name>A0A2S5DAQ7_9NEIS</name>
<dbReference type="GO" id="GO:0005886">
    <property type="term" value="C:plasma membrane"/>
    <property type="evidence" value="ECO:0007669"/>
    <property type="project" value="UniProtKB-SubCell"/>
</dbReference>
<reference evidence="16" key="1">
    <citation type="submission" date="2018-02" db="EMBL/GenBank/DDBJ databases">
        <authorList>
            <person name="O'Hara-Hanley K."/>
            <person name="Soby S."/>
        </authorList>
    </citation>
    <scope>NUCLEOTIDE SEQUENCE [LARGE SCALE GENOMIC DNA]</scope>
    <source>
        <strain evidence="16">MWU14-2602</strain>
    </source>
</reference>
<evidence type="ECO:0000256" key="8">
    <source>
        <dbReference type="ARBA" id="ARBA00022982"/>
    </source>
</evidence>
<dbReference type="GO" id="GO:0046872">
    <property type="term" value="F:metal ion binding"/>
    <property type="evidence" value="ECO:0007669"/>
    <property type="project" value="UniProtKB-KW"/>
</dbReference>
<dbReference type="EMBL" id="PQWB01000163">
    <property type="protein sequence ID" value="POZ60190.1"/>
    <property type="molecule type" value="Genomic_DNA"/>
</dbReference>
<keyword evidence="5" id="KW-0349">Heme</keyword>
<evidence type="ECO:0000256" key="1">
    <source>
        <dbReference type="ARBA" id="ARBA00001970"/>
    </source>
</evidence>
<protein>
    <submittedName>
        <fullName evidence="15">Cytochrome B</fullName>
    </submittedName>
</protein>
<dbReference type="InterPro" id="IPR052168">
    <property type="entry name" value="Cytochrome_b561_oxidase"/>
</dbReference>
<comment type="caution">
    <text evidence="15">The sequence shown here is derived from an EMBL/GenBank/DDBJ whole genome shotgun (WGS) entry which is preliminary data.</text>
</comment>
<evidence type="ECO:0000313" key="15">
    <source>
        <dbReference type="EMBL" id="POZ60190.1"/>
    </source>
</evidence>
<dbReference type="GO" id="GO:0009055">
    <property type="term" value="F:electron transfer activity"/>
    <property type="evidence" value="ECO:0007669"/>
    <property type="project" value="InterPro"/>
</dbReference>
<dbReference type="SUPFAM" id="SSF81342">
    <property type="entry name" value="Transmembrane di-heme cytochromes"/>
    <property type="match status" value="1"/>
</dbReference>
<dbReference type="OrthoDB" id="8536275at2"/>
<keyword evidence="11 13" id="KW-0472">Membrane</keyword>
<feature type="transmembrane region" description="Helical" evidence="13">
    <location>
        <begin position="139"/>
        <end position="161"/>
    </location>
</feature>
<dbReference type="Proteomes" id="UP000237082">
    <property type="component" value="Unassembled WGS sequence"/>
</dbReference>
<keyword evidence="16" id="KW-1185">Reference proteome</keyword>
<dbReference type="GO" id="GO:0022904">
    <property type="term" value="P:respiratory electron transport chain"/>
    <property type="evidence" value="ECO:0007669"/>
    <property type="project" value="InterPro"/>
</dbReference>
<evidence type="ECO:0000256" key="7">
    <source>
        <dbReference type="ARBA" id="ARBA00022723"/>
    </source>
</evidence>
<keyword evidence="4" id="KW-1003">Cell membrane</keyword>
<dbReference type="InterPro" id="IPR016174">
    <property type="entry name" value="Di-haem_cyt_TM"/>
</dbReference>
<dbReference type="GO" id="GO:0020037">
    <property type="term" value="F:heme binding"/>
    <property type="evidence" value="ECO:0007669"/>
    <property type="project" value="TreeGrafter"/>
</dbReference>
<feature type="transmembrane region" description="Helical" evidence="13">
    <location>
        <begin position="38"/>
        <end position="58"/>
    </location>
</feature>
<dbReference type="PANTHER" id="PTHR30529">
    <property type="entry name" value="CYTOCHROME B561"/>
    <property type="match status" value="1"/>
</dbReference>
<feature type="transmembrane region" description="Helical" evidence="13">
    <location>
        <begin position="84"/>
        <end position="102"/>
    </location>
</feature>
<keyword evidence="9 13" id="KW-1133">Transmembrane helix</keyword>
<proteinExistence type="inferred from homology"/>
<dbReference type="Gene3D" id="1.20.950.20">
    <property type="entry name" value="Transmembrane di-heme cytochromes, Chain C"/>
    <property type="match status" value="1"/>
</dbReference>
<evidence type="ECO:0000256" key="10">
    <source>
        <dbReference type="ARBA" id="ARBA00023004"/>
    </source>
</evidence>
<evidence type="ECO:0000256" key="6">
    <source>
        <dbReference type="ARBA" id="ARBA00022692"/>
    </source>
</evidence>
<dbReference type="Pfam" id="PF01292">
    <property type="entry name" value="Ni_hydr_CYTB"/>
    <property type="match status" value="1"/>
</dbReference>
<keyword evidence="10" id="KW-0408">Iron</keyword>
<dbReference type="RefSeq" id="WP_103904376.1">
    <property type="nucleotide sequence ID" value="NZ_PQWB01000163.1"/>
</dbReference>
<accession>A0A2S5DAQ7</accession>
<evidence type="ECO:0000256" key="4">
    <source>
        <dbReference type="ARBA" id="ARBA00022475"/>
    </source>
</evidence>
<evidence type="ECO:0000256" key="5">
    <source>
        <dbReference type="ARBA" id="ARBA00022617"/>
    </source>
</evidence>
<dbReference type="PANTHER" id="PTHR30529:SF1">
    <property type="entry name" value="CYTOCHROME B561 HOMOLOG 2"/>
    <property type="match status" value="1"/>
</dbReference>
<comment type="similarity">
    <text evidence="12">Belongs to the cytochrome b561 family.</text>
</comment>
<comment type="cofactor">
    <cofactor evidence="1">
        <name>heme b</name>
        <dbReference type="ChEBI" id="CHEBI:60344"/>
    </cofactor>
</comment>
<sequence>MSARKHYPLSVSLLHWLLALAILGNLVLGWLLDDEPALMALHKSIGALILLLALARLLNKLRSRKRLPSSVNAAGTVSYLGEKAVHGLLYLGMFSVPLLGWLKSNAAGHAVSLFGLVNLPTLIGRNADWSETLDDAHGAAAYGLAALVAAHVCAAIAHQLLRRENVVGRILPLLRR</sequence>
<dbReference type="AlphaFoldDB" id="A0A2S5DAQ7"/>
<evidence type="ECO:0000256" key="3">
    <source>
        <dbReference type="ARBA" id="ARBA00022448"/>
    </source>
</evidence>
<feature type="transmembrane region" description="Helical" evidence="13">
    <location>
        <begin position="12"/>
        <end position="32"/>
    </location>
</feature>
<organism evidence="15 16">
    <name type="scientific">Chromobacterium alticapitis</name>
    <dbReference type="NCBI Taxonomy" id="2073169"/>
    <lineage>
        <taxon>Bacteria</taxon>
        <taxon>Pseudomonadati</taxon>
        <taxon>Pseudomonadota</taxon>
        <taxon>Betaproteobacteria</taxon>
        <taxon>Neisseriales</taxon>
        <taxon>Chromobacteriaceae</taxon>
        <taxon>Chromobacterium</taxon>
    </lineage>
</organism>
<gene>
    <name evidence="15" type="ORF">C2I19_20135</name>
</gene>
<evidence type="ECO:0000313" key="16">
    <source>
        <dbReference type="Proteomes" id="UP000237082"/>
    </source>
</evidence>
<comment type="subcellular location">
    <subcellularLocation>
        <location evidence="2">Cell membrane</location>
        <topology evidence="2">Multi-pass membrane protein</topology>
    </subcellularLocation>
</comment>
<keyword evidence="6 13" id="KW-0812">Transmembrane</keyword>
<evidence type="ECO:0000256" key="12">
    <source>
        <dbReference type="ARBA" id="ARBA00037975"/>
    </source>
</evidence>
<evidence type="ECO:0000259" key="14">
    <source>
        <dbReference type="Pfam" id="PF01292"/>
    </source>
</evidence>